<dbReference type="SUPFAM" id="SSF81606">
    <property type="entry name" value="PP2C-like"/>
    <property type="match status" value="1"/>
</dbReference>
<dbReference type="RefSeq" id="WP_209977342.1">
    <property type="nucleotide sequence ID" value="NZ_JAGGLB010000035.1"/>
</dbReference>
<evidence type="ECO:0000259" key="1">
    <source>
        <dbReference type="Pfam" id="PF13672"/>
    </source>
</evidence>
<accession>A0ABS4J6R6</accession>
<dbReference type="InterPro" id="IPR036457">
    <property type="entry name" value="PPM-type-like_dom_sf"/>
</dbReference>
<evidence type="ECO:0000313" key="3">
    <source>
        <dbReference type="Proteomes" id="UP001519287"/>
    </source>
</evidence>
<sequence>MNIETISLQGTTEWNEDALVINEQLQLYGVIDGATSLHPYRGPNKETGGYLASQLIKQYLESLNAEAINDMNLKQLVLQANFRLHEQMVLSGINPHDKASLWTTALALIHITDTNIDYAQVGDCMITAVYNDGTIRLVTHDQVAHIDRKSKLIWEEGIRKGITKREDLWELVKPTIVQNKSSMNTMGGYSVMSGEPELANFIEYGRINRNQLKALLIVTDGLFLHPESGNESRDMMKELTQRIAGSTLKDYSEWLFNLEFEDKDCQRYPRFKVSDDKSGIWIQFEQQ</sequence>
<reference evidence="2 3" key="1">
    <citation type="submission" date="2021-03" db="EMBL/GenBank/DDBJ databases">
        <title>Genomic Encyclopedia of Type Strains, Phase IV (KMG-IV): sequencing the most valuable type-strain genomes for metagenomic binning, comparative biology and taxonomic classification.</title>
        <authorList>
            <person name="Goeker M."/>
        </authorList>
    </citation>
    <scope>NUCLEOTIDE SEQUENCE [LARGE SCALE GENOMIC DNA]</scope>
    <source>
        <strain evidence="2 3">DSM 26048</strain>
    </source>
</reference>
<organism evidence="2 3">
    <name type="scientific">Paenibacillus eucommiae</name>
    <dbReference type="NCBI Taxonomy" id="1355755"/>
    <lineage>
        <taxon>Bacteria</taxon>
        <taxon>Bacillati</taxon>
        <taxon>Bacillota</taxon>
        <taxon>Bacilli</taxon>
        <taxon>Bacillales</taxon>
        <taxon>Paenibacillaceae</taxon>
        <taxon>Paenibacillus</taxon>
    </lineage>
</organism>
<dbReference type="Gene3D" id="3.60.40.10">
    <property type="entry name" value="PPM-type phosphatase domain"/>
    <property type="match status" value="1"/>
</dbReference>
<proteinExistence type="predicted"/>
<comment type="caution">
    <text evidence="2">The sequence shown here is derived from an EMBL/GenBank/DDBJ whole genome shotgun (WGS) entry which is preliminary data.</text>
</comment>
<evidence type="ECO:0000313" key="2">
    <source>
        <dbReference type="EMBL" id="MBP1995556.1"/>
    </source>
</evidence>
<keyword evidence="3" id="KW-1185">Reference proteome</keyword>
<name>A0ABS4J6R6_9BACL</name>
<dbReference type="InterPro" id="IPR001932">
    <property type="entry name" value="PPM-type_phosphatase-like_dom"/>
</dbReference>
<protein>
    <submittedName>
        <fullName evidence="2">Serine/threonine protein phosphatase PrpC</fullName>
    </submittedName>
</protein>
<dbReference type="EMBL" id="JAGGLB010000035">
    <property type="protein sequence ID" value="MBP1995556.1"/>
    <property type="molecule type" value="Genomic_DNA"/>
</dbReference>
<dbReference type="Proteomes" id="UP001519287">
    <property type="component" value="Unassembled WGS sequence"/>
</dbReference>
<dbReference type="Pfam" id="PF13672">
    <property type="entry name" value="PP2C_2"/>
    <property type="match status" value="1"/>
</dbReference>
<gene>
    <name evidence="2" type="ORF">J2Z66_007198</name>
</gene>
<feature type="domain" description="PPM-type phosphatase" evidence="1">
    <location>
        <begin position="15"/>
        <end position="247"/>
    </location>
</feature>